<evidence type="ECO:0000313" key="2">
    <source>
        <dbReference type="Proteomes" id="UP000790377"/>
    </source>
</evidence>
<dbReference type="Proteomes" id="UP000790377">
    <property type="component" value="Unassembled WGS sequence"/>
</dbReference>
<dbReference type="EMBL" id="MU267733">
    <property type="protein sequence ID" value="KAH7909972.1"/>
    <property type="molecule type" value="Genomic_DNA"/>
</dbReference>
<sequence length="133" mass="14567">MGYAQWVVLTLHNSLHEGAITFRNANVSHGKFYTDGDKDHEISAEEINDASMQPGSEYVISACGRSDSPSGTEGTVDVWHGTNKVCTLYWDCPWSGDNNFEVRFNTNYLVIISEWSKSGALGPIQVGFSSIGS</sequence>
<evidence type="ECO:0000313" key="1">
    <source>
        <dbReference type="EMBL" id="KAH7909972.1"/>
    </source>
</evidence>
<gene>
    <name evidence="1" type="ORF">BJ138DRAFT_1102255</name>
</gene>
<protein>
    <submittedName>
        <fullName evidence="1">Asp-hemolysin</fullName>
    </submittedName>
</protein>
<name>A0ACB8A9P1_9AGAM</name>
<reference evidence="1" key="1">
    <citation type="journal article" date="2021" name="New Phytol.">
        <title>Evolutionary innovations through gain and loss of genes in the ectomycorrhizal Boletales.</title>
        <authorList>
            <person name="Wu G."/>
            <person name="Miyauchi S."/>
            <person name="Morin E."/>
            <person name="Kuo A."/>
            <person name="Drula E."/>
            <person name="Varga T."/>
            <person name="Kohler A."/>
            <person name="Feng B."/>
            <person name="Cao Y."/>
            <person name="Lipzen A."/>
            <person name="Daum C."/>
            <person name="Hundley H."/>
            <person name="Pangilinan J."/>
            <person name="Johnson J."/>
            <person name="Barry K."/>
            <person name="LaButti K."/>
            <person name="Ng V."/>
            <person name="Ahrendt S."/>
            <person name="Min B."/>
            <person name="Choi I.G."/>
            <person name="Park H."/>
            <person name="Plett J.M."/>
            <person name="Magnuson J."/>
            <person name="Spatafora J.W."/>
            <person name="Nagy L.G."/>
            <person name="Henrissat B."/>
            <person name="Grigoriev I.V."/>
            <person name="Yang Z.L."/>
            <person name="Xu J."/>
            <person name="Martin F.M."/>
        </authorList>
    </citation>
    <scope>NUCLEOTIDE SEQUENCE</scope>
    <source>
        <strain evidence="1">ATCC 28755</strain>
    </source>
</reference>
<proteinExistence type="predicted"/>
<comment type="caution">
    <text evidence="1">The sequence shown here is derived from an EMBL/GenBank/DDBJ whole genome shotgun (WGS) entry which is preliminary data.</text>
</comment>
<keyword evidence="2" id="KW-1185">Reference proteome</keyword>
<organism evidence="1 2">
    <name type="scientific">Hygrophoropsis aurantiaca</name>
    <dbReference type="NCBI Taxonomy" id="72124"/>
    <lineage>
        <taxon>Eukaryota</taxon>
        <taxon>Fungi</taxon>
        <taxon>Dikarya</taxon>
        <taxon>Basidiomycota</taxon>
        <taxon>Agaricomycotina</taxon>
        <taxon>Agaricomycetes</taxon>
        <taxon>Agaricomycetidae</taxon>
        <taxon>Boletales</taxon>
        <taxon>Coniophorineae</taxon>
        <taxon>Hygrophoropsidaceae</taxon>
        <taxon>Hygrophoropsis</taxon>
    </lineage>
</organism>
<accession>A0ACB8A9P1</accession>